<dbReference type="EMBL" id="CP034170">
    <property type="protein sequence ID" value="AZI58878.1"/>
    <property type="molecule type" value="Genomic_DNA"/>
</dbReference>
<accession>A0A3G8ZP23</accession>
<organism evidence="1 2">
    <name type="scientific">Nakamurella antarctica</name>
    <dbReference type="NCBI Taxonomy" id="1902245"/>
    <lineage>
        <taxon>Bacteria</taxon>
        <taxon>Bacillati</taxon>
        <taxon>Actinomycetota</taxon>
        <taxon>Actinomycetes</taxon>
        <taxon>Nakamurellales</taxon>
        <taxon>Nakamurellaceae</taxon>
        <taxon>Nakamurella</taxon>
    </lineage>
</organism>
<dbReference type="InterPro" id="IPR029060">
    <property type="entry name" value="PIN-like_dom_sf"/>
</dbReference>
<gene>
    <name evidence="1" type="ORF">EH165_12750</name>
</gene>
<dbReference type="RefSeq" id="WP_124799782.1">
    <property type="nucleotide sequence ID" value="NZ_CP034170.1"/>
</dbReference>
<dbReference type="OrthoDB" id="211933at2"/>
<keyword evidence="2" id="KW-1185">Reference proteome</keyword>
<proteinExistence type="predicted"/>
<name>A0A3G8ZP23_9ACTN</name>
<evidence type="ECO:0000313" key="2">
    <source>
        <dbReference type="Proteomes" id="UP000268084"/>
    </source>
</evidence>
<protein>
    <submittedName>
        <fullName evidence="1">PIN domain-containing protein</fullName>
    </submittedName>
</protein>
<dbReference type="SUPFAM" id="SSF88723">
    <property type="entry name" value="PIN domain-like"/>
    <property type="match status" value="1"/>
</dbReference>
<reference evidence="1 2" key="2">
    <citation type="submission" date="2018-12" db="EMBL/GenBank/DDBJ databases">
        <title>Nakamurella antarcticus sp. nov., isolated from Antarctica South Shetland Islands soil.</title>
        <authorList>
            <person name="Peng F."/>
        </authorList>
    </citation>
    <scope>NUCLEOTIDE SEQUENCE [LARGE SCALE GENOMIC DNA]</scope>
    <source>
        <strain evidence="1 2">S14-144</strain>
    </source>
</reference>
<evidence type="ECO:0000313" key="1">
    <source>
        <dbReference type="EMBL" id="AZI58878.1"/>
    </source>
</evidence>
<sequence>MPNRVLVDANVLYSRTLRDWLCLLYLEGELLFSVHWTEDILAETIYRLRRAHPEWSGLEITKINDSIRGTFEGGRVDDFSDDTSYQGNDPNDRHVHAAAATCHANILLTDDAGFAGPDGVEAAELPYEIYKPDQFFVLVDDASPDLVRRVTVEQQKYWLAKDGSANLPNALRKAGCNDFAERVRQHLQSLV</sequence>
<dbReference type="KEGG" id="nak:EH165_12750"/>
<dbReference type="Proteomes" id="UP000268084">
    <property type="component" value="Chromosome"/>
</dbReference>
<reference evidence="1 2" key="1">
    <citation type="submission" date="2018-11" db="EMBL/GenBank/DDBJ databases">
        <authorList>
            <person name="Da X."/>
        </authorList>
    </citation>
    <scope>NUCLEOTIDE SEQUENCE [LARGE SCALE GENOMIC DNA]</scope>
    <source>
        <strain evidence="1 2">S14-144</strain>
    </source>
</reference>
<dbReference type="AlphaFoldDB" id="A0A3G8ZP23"/>